<dbReference type="PROSITE" id="PS51257">
    <property type="entry name" value="PROKAR_LIPOPROTEIN"/>
    <property type="match status" value="1"/>
</dbReference>
<sequence>MHHKAKFFLIYSRIPGPNSPNFVTISSCLRPLIDELLVLKDGVTICTPQNPWGQQVYIQLLALCGDLVAIHKVAGFGSHSASQFCSWCKTSLNELQLMEMGSKRSSHEILEMSREWNRASTLSAQENICAKTGVQWSELNRLPYCIPHMHIALGGLHNWLEGILPEHFRYCLGFQRIGQERKQAIKHAMKKSKRAKIKDQLHEDEEESDLSKNSMYSSDSNDLKLGEGVGGGFMSTNDIERFRDFLQTIVQPSGSSRLPHNLGSPSHGKLKAAQWLSLFTLVIPLIIPELYIETSEVIDVKSNRGRFFHAYNCYTTSSRELFNNPRIKPNHHLALHIPEQLKLWGPMMGVSEFAGERMIGALQRVPTNNKICEMHGTILKRALATQQLVGGYKKINEIVNQGDRSGPTRGLRIEVGNNVYMKMLELLRGEGADVRDCSQFPHPPGSFILSRFAKTMRSWPLQDERGSLSVMAPNNVVSYKSDRGMKFGKVSGIYEFRGAHLGETRVGIFLQKIKNKYLSPKYPPGYIGYYL</sequence>
<feature type="compositionally biased region" description="Polar residues" evidence="1">
    <location>
        <begin position="211"/>
        <end position="220"/>
    </location>
</feature>
<dbReference type="EMBL" id="AVOT02035491">
    <property type="protein sequence ID" value="MBW0529872.1"/>
    <property type="molecule type" value="Genomic_DNA"/>
</dbReference>
<dbReference type="PANTHER" id="PTHR46579:SF2">
    <property type="entry name" value="C2H2-TYPE DOMAIN-CONTAINING PROTEIN"/>
    <property type="match status" value="1"/>
</dbReference>
<proteinExistence type="predicted"/>
<reference evidence="2" key="1">
    <citation type="submission" date="2021-03" db="EMBL/GenBank/DDBJ databases">
        <title>Draft genome sequence of rust myrtle Austropuccinia psidii MF-1, a brazilian biotype.</title>
        <authorList>
            <person name="Quecine M.C."/>
            <person name="Pachon D.M.R."/>
            <person name="Bonatelli M.L."/>
            <person name="Correr F.H."/>
            <person name="Franceschini L.M."/>
            <person name="Leite T.F."/>
            <person name="Margarido G.R.A."/>
            <person name="Almeida C.A."/>
            <person name="Ferrarezi J.A."/>
            <person name="Labate C.A."/>
        </authorList>
    </citation>
    <scope>NUCLEOTIDE SEQUENCE</scope>
    <source>
        <strain evidence="2">MF-1</strain>
    </source>
</reference>
<evidence type="ECO:0000256" key="1">
    <source>
        <dbReference type="SAM" id="MobiDB-lite"/>
    </source>
</evidence>
<dbReference type="PANTHER" id="PTHR46579">
    <property type="entry name" value="F5/8 TYPE C DOMAIN-CONTAINING PROTEIN-RELATED"/>
    <property type="match status" value="1"/>
</dbReference>
<organism evidence="2 3">
    <name type="scientific">Austropuccinia psidii MF-1</name>
    <dbReference type="NCBI Taxonomy" id="1389203"/>
    <lineage>
        <taxon>Eukaryota</taxon>
        <taxon>Fungi</taxon>
        <taxon>Dikarya</taxon>
        <taxon>Basidiomycota</taxon>
        <taxon>Pucciniomycotina</taxon>
        <taxon>Pucciniomycetes</taxon>
        <taxon>Pucciniales</taxon>
        <taxon>Sphaerophragmiaceae</taxon>
        <taxon>Austropuccinia</taxon>
    </lineage>
</organism>
<comment type="caution">
    <text evidence="2">The sequence shown here is derived from an EMBL/GenBank/DDBJ whole genome shotgun (WGS) entry which is preliminary data.</text>
</comment>
<name>A0A9Q3I7F6_9BASI</name>
<protein>
    <submittedName>
        <fullName evidence="2">Uncharacterized protein</fullName>
    </submittedName>
</protein>
<keyword evidence="3" id="KW-1185">Reference proteome</keyword>
<dbReference type="OrthoDB" id="3039677at2759"/>
<evidence type="ECO:0000313" key="3">
    <source>
        <dbReference type="Proteomes" id="UP000765509"/>
    </source>
</evidence>
<accession>A0A9Q3I7F6</accession>
<evidence type="ECO:0000313" key="2">
    <source>
        <dbReference type="EMBL" id="MBW0529872.1"/>
    </source>
</evidence>
<feature type="region of interest" description="Disordered" evidence="1">
    <location>
        <begin position="188"/>
        <end position="221"/>
    </location>
</feature>
<dbReference type="Proteomes" id="UP000765509">
    <property type="component" value="Unassembled WGS sequence"/>
</dbReference>
<gene>
    <name evidence="2" type="ORF">O181_069587</name>
</gene>
<dbReference type="AlphaFoldDB" id="A0A9Q3I7F6"/>